<dbReference type="Proteomes" id="UP000642993">
    <property type="component" value="Unassembled WGS sequence"/>
</dbReference>
<evidence type="ECO:0000313" key="1">
    <source>
        <dbReference type="EMBL" id="MBD8505526.1"/>
    </source>
</evidence>
<dbReference type="EMBL" id="JACYWE010000001">
    <property type="protein sequence ID" value="MBD8505526.1"/>
    <property type="molecule type" value="Genomic_DNA"/>
</dbReference>
<name>A0A927JA63_9ACTN</name>
<dbReference type="AlphaFoldDB" id="A0A927JA63"/>
<comment type="caution">
    <text evidence="1">The sequence shown here is derived from an EMBL/GenBank/DDBJ whole genome shotgun (WGS) entry which is preliminary data.</text>
</comment>
<sequence>MNIPAEVLDDLTGEDMAELMSMHDVIVQEYPTPEEAALALLVHARERAASNAQTRNVPTPKNIVEASPWAADFDGHVYRILTICTTSEGRDPWAHWAAFQHAPNGDLSDFAYTIEFCETDDAAEVLRFADDLAKLVSDAKGWQPEW</sequence>
<protein>
    <submittedName>
        <fullName evidence="1">Uncharacterized protein</fullName>
    </submittedName>
</protein>
<accession>A0A927JA63</accession>
<organism evidence="1 2">
    <name type="scientific">Lolliginicoccus lacisalsi</name>
    <dbReference type="NCBI Taxonomy" id="2742202"/>
    <lineage>
        <taxon>Bacteria</taxon>
        <taxon>Bacillati</taxon>
        <taxon>Actinomycetota</taxon>
        <taxon>Actinomycetes</taxon>
        <taxon>Mycobacteriales</taxon>
        <taxon>Hoyosellaceae</taxon>
        <taxon>Lolliginicoccus</taxon>
    </lineage>
</organism>
<keyword evidence="2" id="KW-1185">Reference proteome</keyword>
<gene>
    <name evidence="1" type="ORF">HT102_03345</name>
</gene>
<dbReference type="RefSeq" id="WP_192037950.1">
    <property type="nucleotide sequence ID" value="NZ_JACYWE010000001.1"/>
</dbReference>
<reference evidence="1" key="1">
    <citation type="submission" date="2020-09" db="EMBL/GenBank/DDBJ databases">
        <title>Hoyosella lacisalsi sp. nov., a halotolerant actinobacterium isolated from soil of Lake Gudzhirganskoe.</title>
        <authorList>
            <person name="Yang Q."/>
            <person name="Guo P.Y."/>
            <person name="Liu S.W."/>
            <person name="Li F.N."/>
            <person name="Sun C.H."/>
        </authorList>
    </citation>
    <scope>NUCLEOTIDE SEQUENCE</scope>
    <source>
        <strain evidence="1">G463</strain>
    </source>
</reference>
<evidence type="ECO:0000313" key="2">
    <source>
        <dbReference type="Proteomes" id="UP000642993"/>
    </source>
</evidence>
<proteinExistence type="predicted"/>